<evidence type="ECO:0000259" key="1">
    <source>
        <dbReference type="Pfam" id="PF18733"/>
    </source>
</evidence>
<reference evidence="2 3" key="1">
    <citation type="submission" date="2016-10" db="EMBL/GenBank/DDBJ databases">
        <authorList>
            <person name="de Groot N.N."/>
        </authorList>
    </citation>
    <scope>NUCLEOTIDE SEQUENCE [LARGE SCALE GENOMIC DNA]</scope>
    <source>
        <strain evidence="2 3">CCUG 59231</strain>
    </source>
</reference>
<dbReference type="RefSeq" id="WP_139220705.1">
    <property type="nucleotide sequence ID" value="NZ_FOWP01000002.1"/>
</dbReference>
<dbReference type="AlphaFoldDB" id="A0A1I5KA50"/>
<dbReference type="InterPro" id="IPR040826">
    <property type="entry name" value="HEPN_LA2681"/>
</dbReference>
<dbReference type="OrthoDB" id="108555at2"/>
<organism evidence="2 3">
    <name type="scientific">Ectopseudomonas composti</name>
    <dbReference type="NCBI Taxonomy" id="658457"/>
    <lineage>
        <taxon>Bacteria</taxon>
        <taxon>Pseudomonadati</taxon>
        <taxon>Pseudomonadota</taxon>
        <taxon>Gammaproteobacteria</taxon>
        <taxon>Pseudomonadales</taxon>
        <taxon>Pseudomonadaceae</taxon>
        <taxon>Ectopseudomonas</taxon>
    </lineage>
</organism>
<dbReference type="STRING" id="658457.SAMN05216601_102316"/>
<evidence type="ECO:0000313" key="2">
    <source>
        <dbReference type="EMBL" id="SFO81858.1"/>
    </source>
</evidence>
<accession>A0A1I5KA50</accession>
<gene>
    <name evidence="2" type="ORF">SAMN05216601_102316</name>
</gene>
<name>A0A1I5KA50_9GAMM</name>
<dbReference type="Pfam" id="PF18733">
    <property type="entry name" value="HEPN_LA2681"/>
    <property type="match status" value="1"/>
</dbReference>
<evidence type="ECO:0000313" key="3">
    <source>
        <dbReference type="Proteomes" id="UP000182400"/>
    </source>
</evidence>
<sequence length="487" mass="56823">MENNLDLLSSLALDIDSAIDNERADLLITLSDQINCLINDKKTGSDNFKSTLTFYLSNIYQFLGARKGDAWDNPDYANAIICHRKFYRYNEHAENILHKVQVNHANSLEYLCRIFEAIPLWKKGIVNPGEPQEVALYRLASGLLNLSSYLYDDSHTYYYQLYSYNYLKKLKSKGFFYHSGIQSSFTPESDSLISKFIEHAQDSFDSDPDLLGHDYMPRHAKEEMRYRAWCKDNVLFLNPLNDLDSAWVVDHDVLGFPPYSTPVSEGPYLSASFSSMKNEYCFHRHVFYEGITKQYRRFIDKDKYLTDTLDGVLYNGHIEKIKSALRGCFSILDKISKLLDKYYNLNSKDVAFNRQWFSRQAILKDQANPFLTALYWLSKDFSPHDGKEQRPSYWLEDEAFEVRELRNELEHGWVRVVTEKNHHSLFWGNAHDYAYKVTSLELIDKGMYVLKQTRNALIYMCLAINHTEKNKPDKDDGITLSNRVPII</sequence>
<dbReference type="EMBL" id="FOWP01000002">
    <property type="protein sequence ID" value="SFO81858.1"/>
    <property type="molecule type" value="Genomic_DNA"/>
</dbReference>
<proteinExistence type="predicted"/>
<dbReference type="Proteomes" id="UP000182400">
    <property type="component" value="Unassembled WGS sequence"/>
</dbReference>
<protein>
    <recommendedName>
        <fullName evidence="1">LA2681-like HEPN domain-containing protein</fullName>
    </recommendedName>
</protein>
<feature type="domain" description="LA2681-like HEPN" evidence="1">
    <location>
        <begin position="263"/>
        <end position="465"/>
    </location>
</feature>